<dbReference type="InterPro" id="IPR037185">
    <property type="entry name" value="EmrE-like"/>
</dbReference>
<keyword evidence="3 6" id="KW-0812">Transmembrane</keyword>
<dbReference type="InterPro" id="IPR000620">
    <property type="entry name" value="EamA_dom"/>
</dbReference>
<feature type="transmembrane region" description="Helical" evidence="6">
    <location>
        <begin position="84"/>
        <end position="102"/>
    </location>
</feature>
<gene>
    <name evidence="8" type="ORF">AQS8620_00035</name>
</gene>
<evidence type="ECO:0000259" key="7">
    <source>
        <dbReference type="Pfam" id="PF00892"/>
    </source>
</evidence>
<keyword evidence="9" id="KW-1185">Reference proteome</keyword>
<feature type="transmembrane region" description="Helical" evidence="6">
    <location>
        <begin position="253"/>
        <end position="273"/>
    </location>
</feature>
<comment type="similarity">
    <text evidence="2">Belongs to the drug/metabolite transporter (DMT) superfamily. 10 TMS drug/metabolite exporter (DME) (TC 2.A.7.3) family.</text>
</comment>
<feature type="domain" description="EamA" evidence="7">
    <location>
        <begin position="15"/>
        <end position="148"/>
    </location>
</feature>
<feature type="transmembrane region" description="Helical" evidence="6">
    <location>
        <begin position="131"/>
        <end position="152"/>
    </location>
</feature>
<evidence type="ECO:0000256" key="6">
    <source>
        <dbReference type="SAM" id="Phobius"/>
    </source>
</evidence>
<dbReference type="Proteomes" id="UP000193862">
    <property type="component" value="Unassembled WGS sequence"/>
</dbReference>
<feature type="transmembrane region" description="Helical" evidence="6">
    <location>
        <begin position="279"/>
        <end position="297"/>
    </location>
</feature>
<dbReference type="Pfam" id="PF00892">
    <property type="entry name" value="EamA"/>
    <property type="match status" value="2"/>
</dbReference>
<evidence type="ECO:0000256" key="2">
    <source>
        <dbReference type="ARBA" id="ARBA00009853"/>
    </source>
</evidence>
<feature type="domain" description="EamA" evidence="7">
    <location>
        <begin position="165"/>
        <end position="296"/>
    </location>
</feature>
<protein>
    <submittedName>
        <fullName evidence="8">EamA-like transporter family protein</fullName>
    </submittedName>
</protein>
<dbReference type="AlphaFoldDB" id="A0A1Y5R6G6"/>
<proteinExistence type="inferred from homology"/>
<accession>A0A1Y5R6G6</accession>
<feature type="transmembrane region" description="Helical" evidence="6">
    <location>
        <begin position="224"/>
        <end position="246"/>
    </location>
</feature>
<feature type="transmembrane region" description="Helical" evidence="6">
    <location>
        <begin position="196"/>
        <end position="218"/>
    </location>
</feature>
<keyword evidence="4 6" id="KW-1133">Transmembrane helix</keyword>
<evidence type="ECO:0000256" key="3">
    <source>
        <dbReference type="ARBA" id="ARBA00022692"/>
    </source>
</evidence>
<comment type="subcellular location">
    <subcellularLocation>
        <location evidence="1">Membrane</location>
        <topology evidence="1">Multi-pass membrane protein</topology>
    </subcellularLocation>
</comment>
<dbReference type="OrthoDB" id="8478503at2"/>
<dbReference type="GO" id="GO:0016020">
    <property type="term" value="C:membrane"/>
    <property type="evidence" value="ECO:0007669"/>
    <property type="project" value="UniProtKB-SubCell"/>
</dbReference>
<feature type="transmembrane region" description="Helical" evidence="6">
    <location>
        <begin position="108"/>
        <end position="124"/>
    </location>
</feature>
<organism evidence="8 9">
    <name type="scientific">Aquimixticola soesokkakensis</name>
    <dbReference type="NCBI Taxonomy" id="1519096"/>
    <lineage>
        <taxon>Bacteria</taxon>
        <taxon>Pseudomonadati</taxon>
        <taxon>Pseudomonadota</taxon>
        <taxon>Alphaproteobacteria</taxon>
        <taxon>Rhodobacterales</taxon>
        <taxon>Paracoccaceae</taxon>
        <taxon>Aquimixticola</taxon>
    </lineage>
</organism>
<feature type="transmembrane region" description="Helical" evidence="6">
    <location>
        <begin position="164"/>
        <end position="184"/>
    </location>
</feature>
<reference evidence="8 9" key="1">
    <citation type="submission" date="2017-03" db="EMBL/GenBank/DDBJ databases">
        <authorList>
            <person name="Afonso C.L."/>
            <person name="Miller P.J."/>
            <person name="Scott M.A."/>
            <person name="Spackman E."/>
            <person name="Goraichik I."/>
            <person name="Dimitrov K.M."/>
            <person name="Suarez D.L."/>
            <person name="Swayne D.E."/>
        </authorList>
    </citation>
    <scope>NUCLEOTIDE SEQUENCE [LARGE SCALE GENOMIC DNA]</scope>
    <source>
        <strain evidence="8 9">CECT 8620</strain>
    </source>
</reference>
<feature type="transmembrane region" description="Helical" evidence="6">
    <location>
        <begin position="46"/>
        <end position="64"/>
    </location>
</feature>
<dbReference type="PANTHER" id="PTHR22911">
    <property type="entry name" value="ACYL-MALONYL CONDENSING ENZYME-RELATED"/>
    <property type="match status" value="1"/>
</dbReference>
<dbReference type="SUPFAM" id="SSF103481">
    <property type="entry name" value="Multidrug resistance efflux transporter EmrE"/>
    <property type="match status" value="2"/>
</dbReference>
<evidence type="ECO:0000313" key="9">
    <source>
        <dbReference type="Proteomes" id="UP000193862"/>
    </source>
</evidence>
<dbReference type="RefSeq" id="WP_143267366.1">
    <property type="nucleotide sequence ID" value="NZ_FWFS01000001.1"/>
</dbReference>
<feature type="transmembrane region" description="Helical" evidence="6">
    <location>
        <begin position="17"/>
        <end position="34"/>
    </location>
</feature>
<evidence type="ECO:0000313" key="8">
    <source>
        <dbReference type="EMBL" id="SLN10347.1"/>
    </source>
</evidence>
<dbReference type="EMBL" id="FWFS01000001">
    <property type="protein sequence ID" value="SLN10347.1"/>
    <property type="molecule type" value="Genomic_DNA"/>
</dbReference>
<evidence type="ECO:0000256" key="5">
    <source>
        <dbReference type="ARBA" id="ARBA00023136"/>
    </source>
</evidence>
<keyword evidence="5 6" id="KW-0472">Membrane</keyword>
<dbReference type="PANTHER" id="PTHR22911:SF6">
    <property type="entry name" value="SOLUTE CARRIER FAMILY 35 MEMBER G1"/>
    <property type="match status" value="1"/>
</dbReference>
<sequence>MTSATASLTSHNPLRGILLKVASVSLFVIMASMIKAARVEVPAGEAVFFRSLLAIPVVLVWVAIQGDMGAGLRVNSVTNHIWRGVIGTSAMMLGFFSLGLLPLPEVTAIGYASPLLLVIFAAMFMGETVRLVRFSAVLIGLVGVIIVLSPRLTVIHGVPTVTEQLGAVVALGAAVLAAIVQLHVRNMVRSESVSAIAFWFFVTASAVSLCSLPFGGWVVPSPKVMALLVASGLIGGFGQVFLTACYRYADASLIAPFEYVSMILALGIGYVAFGEVPTLPMMSGAVVIIAAGIFIIWRERKLGLAPERLRKTNKLF</sequence>
<evidence type="ECO:0000256" key="1">
    <source>
        <dbReference type="ARBA" id="ARBA00004141"/>
    </source>
</evidence>
<evidence type="ECO:0000256" key="4">
    <source>
        <dbReference type="ARBA" id="ARBA00022989"/>
    </source>
</evidence>
<name>A0A1Y5R6G6_9RHOB</name>